<evidence type="ECO:0000256" key="1">
    <source>
        <dbReference type="SAM" id="MobiDB-lite"/>
    </source>
</evidence>
<accession>A0A507C7A2</accession>
<gene>
    <name evidence="4" type="ORF">SeLEV6574_g04143</name>
    <name evidence="3" type="ORF">SeMB42_g07195</name>
</gene>
<feature type="compositionally biased region" description="Basic residues" evidence="1">
    <location>
        <begin position="345"/>
        <end position="355"/>
    </location>
</feature>
<evidence type="ECO:0000256" key="2">
    <source>
        <dbReference type="SAM" id="Phobius"/>
    </source>
</evidence>
<evidence type="ECO:0000313" key="3">
    <source>
        <dbReference type="EMBL" id="TPX35381.1"/>
    </source>
</evidence>
<feature type="compositionally biased region" description="Polar residues" evidence="1">
    <location>
        <begin position="328"/>
        <end position="339"/>
    </location>
</feature>
<reference evidence="5 6" key="1">
    <citation type="journal article" date="2019" name="Sci. Rep.">
        <title>Comparative genomics of chytrid fungi reveal insights into the obligate biotrophic and pathogenic lifestyle of Synchytrium endobioticum.</title>
        <authorList>
            <person name="van de Vossenberg B.T.L.H."/>
            <person name="Warris S."/>
            <person name="Nguyen H.D.T."/>
            <person name="van Gent-Pelzer M.P.E."/>
            <person name="Joly D.L."/>
            <person name="van de Geest H.C."/>
            <person name="Bonants P.J.M."/>
            <person name="Smith D.S."/>
            <person name="Levesque C.A."/>
            <person name="van der Lee T.A.J."/>
        </authorList>
    </citation>
    <scope>NUCLEOTIDE SEQUENCE [LARGE SCALE GENOMIC DNA]</scope>
    <source>
        <strain evidence="4 6">LEV6574</strain>
        <strain evidence="3 5">MB42</strain>
    </source>
</reference>
<keyword evidence="2" id="KW-1133">Transmembrane helix</keyword>
<evidence type="ECO:0000313" key="6">
    <source>
        <dbReference type="Proteomes" id="UP000320475"/>
    </source>
</evidence>
<keyword evidence="2" id="KW-0472">Membrane</keyword>
<dbReference type="AlphaFoldDB" id="A0A507C7A2"/>
<feature type="transmembrane region" description="Helical" evidence="2">
    <location>
        <begin position="103"/>
        <end position="129"/>
    </location>
</feature>
<feature type="compositionally biased region" description="Low complexity" evidence="1">
    <location>
        <begin position="313"/>
        <end position="327"/>
    </location>
</feature>
<dbReference type="VEuPathDB" id="FungiDB:SeMB42_g07195"/>
<proteinExistence type="predicted"/>
<evidence type="ECO:0000313" key="4">
    <source>
        <dbReference type="EMBL" id="TPX45023.1"/>
    </source>
</evidence>
<organism evidence="3 5">
    <name type="scientific">Synchytrium endobioticum</name>
    <dbReference type="NCBI Taxonomy" id="286115"/>
    <lineage>
        <taxon>Eukaryota</taxon>
        <taxon>Fungi</taxon>
        <taxon>Fungi incertae sedis</taxon>
        <taxon>Chytridiomycota</taxon>
        <taxon>Chytridiomycota incertae sedis</taxon>
        <taxon>Chytridiomycetes</taxon>
        <taxon>Synchytriales</taxon>
        <taxon>Synchytriaceae</taxon>
        <taxon>Synchytrium</taxon>
    </lineage>
</organism>
<sequence>MHAPHNRGGLLLRILLLCLASIALPAFALLDLVDVKSLEAAYNQMSALQQQCLCRLPQPVSLSASPLLQPSAQIANMVKSQQSTTMNAMLPIRPDDPSNYEDLVAICQALANSIPILVFAMVVMLMVWLNKSLLNESTVPFALIPEADIDCLVLCVPGSFPGRPLQCINSSLHAVNSSMATSLRAAAKPSSSQTANTKLKKPQCHQVKVPSMKPTPVGLPALPCYVTMADAASTHKIPTPPSTPPPSAPPTLQSASKPAHRRRSESHSRAAVSDGPKARDPDNCTNGGRSTLQRNQLRPQTAADVAPPRSRSRSFSNSRSISSTRSSVQNSGPTSNYEGSTTPPRRNRGSRRNGRAGKAPVSATIKLPSSCPQVSKLDLGGANMSGESPIRPIEHGGYDDSSDTAKTPTYARSTRSPRLLPPPGLQPFPVANPAFIARYDVNRDSSGKTMNIMNQGSEVTETPIRPLTDTNITRLPSLHSVDDEVVYGSMIARDRFGHSNGRNRQKIKGIHEKSPTSYYSALWSGLPIDLLGGETDSLDGVSSDTNLGASGNVEHTVIRNAPHSMENHTYGDAFACTDSLIQPHSKSLAGADPYDPIVSSNVCHPFFTRFILSVPSGGGVGSGSHSSEEGHDIHNRFPHNNHLTYSSFLDYGSL</sequence>
<keyword evidence="5" id="KW-1185">Reference proteome</keyword>
<keyword evidence="2" id="KW-0812">Transmembrane</keyword>
<feature type="region of interest" description="Disordered" evidence="1">
    <location>
        <begin position="184"/>
        <end position="211"/>
    </location>
</feature>
<dbReference type="Proteomes" id="UP000317494">
    <property type="component" value="Unassembled WGS sequence"/>
</dbReference>
<feature type="transmembrane region" description="Helical" evidence="2">
    <location>
        <begin position="12"/>
        <end position="30"/>
    </location>
</feature>
<feature type="compositionally biased region" description="Polar residues" evidence="1">
    <location>
        <begin position="404"/>
        <end position="416"/>
    </location>
</feature>
<dbReference type="EMBL" id="QEAN01000474">
    <property type="protein sequence ID" value="TPX35381.1"/>
    <property type="molecule type" value="Genomic_DNA"/>
</dbReference>
<comment type="caution">
    <text evidence="3">The sequence shown here is derived from an EMBL/GenBank/DDBJ whole genome shotgun (WGS) entry which is preliminary data.</text>
</comment>
<protein>
    <submittedName>
        <fullName evidence="3">Uncharacterized protein</fullName>
    </submittedName>
</protein>
<feature type="compositionally biased region" description="Pro residues" evidence="1">
    <location>
        <begin position="238"/>
        <end position="249"/>
    </location>
</feature>
<name>A0A507C7A2_9FUNG</name>
<feature type="compositionally biased region" description="Polar residues" evidence="1">
    <location>
        <begin position="283"/>
        <end position="299"/>
    </location>
</feature>
<feature type="region of interest" description="Disordered" evidence="1">
    <location>
        <begin position="235"/>
        <end position="426"/>
    </location>
</feature>
<dbReference type="Proteomes" id="UP000320475">
    <property type="component" value="Unassembled WGS sequence"/>
</dbReference>
<evidence type="ECO:0000313" key="5">
    <source>
        <dbReference type="Proteomes" id="UP000317494"/>
    </source>
</evidence>
<dbReference type="EMBL" id="QEAM01000158">
    <property type="protein sequence ID" value="TPX45023.1"/>
    <property type="molecule type" value="Genomic_DNA"/>
</dbReference>